<evidence type="ECO:0000313" key="7">
    <source>
        <dbReference type="EMBL" id="MEE4023609.1"/>
    </source>
</evidence>
<feature type="transmembrane region" description="Helical" evidence="6">
    <location>
        <begin position="203"/>
        <end position="225"/>
    </location>
</feature>
<feature type="transmembrane region" description="Helical" evidence="6">
    <location>
        <begin position="70"/>
        <end position="88"/>
    </location>
</feature>
<evidence type="ECO:0000256" key="3">
    <source>
        <dbReference type="ARBA" id="ARBA00022989"/>
    </source>
</evidence>
<name>A0ABU7MTE6_9ACTN</name>
<evidence type="ECO:0000256" key="4">
    <source>
        <dbReference type="ARBA" id="ARBA00023136"/>
    </source>
</evidence>
<keyword evidence="3 6" id="KW-1133">Transmembrane helix</keyword>
<feature type="transmembrane region" description="Helical" evidence="6">
    <location>
        <begin position="95"/>
        <end position="112"/>
    </location>
</feature>
<reference evidence="7 8" key="1">
    <citation type="submission" date="2024-01" db="EMBL/GenBank/DDBJ databases">
        <title>Draft genome sequence of Gordonia sp. PKS22-38.</title>
        <authorList>
            <person name="Suphannarot A."/>
            <person name="Mingma R."/>
        </authorList>
    </citation>
    <scope>NUCLEOTIDE SEQUENCE [LARGE SCALE GENOMIC DNA]</scope>
    <source>
        <strain evidence="7 8">PKS22-38</strain>
    </source>
</reference>
<feature type="transmembrane region" description="Helical" evidence="6">
    <location>
        <begin position="330"/>
        <end position="353"/>
    </location>
</feature>
<keyword evidence="4 6" id="KW-0472">Membrane</keyword>
<protein>
    <submittedName>
        <fullName evidence="7">SLC13 family permease</fullName>
    </submittedName>
</protein>
<dbReference type="Pfam" id="PF00939">
    <property type="entry name" value="Na_sulph_symp"/>
    <property type="match status" value="1"/>
</dbReference>
<feature type="transmembrane region" description="Helical" evidence="6">
    <location>
        <begin position="424"/>
        <end position="440"/>
    </location>
</feature>
<proteinExistence type="predicted"/>
<feature type="transmembrane region" description="Helical" evidence="6">
    <location>
        <begin position="360"/>
        <end position="384"/>
    </location>
</feature>
<dbReference type="PANTHER" id="PTHR43652">
    <property type="entry name" value="BASIC AMINO ACID ANTIPORTER YFCC-RELATED"/>
    <property type="match status" value="1"/>
</dbReference>
<dbReference type="InterPro" id="IPR001898">
    <property type="entry name" value="SLC13A/DASS"/>
</dbReference>
<dbReference type="Proteomes" id="UP001335729">
    <property type="component" value="Unassembled WGS sequence"/>
</dbReference>
<feature type="transmembrane region" description="Helical" evidence="6">
    <location>
        <begin position="181"/>
        <end position="196"/>
    </location>
</feature>
<feature type="transmembrane region" description="Helical" evidence="6">
    <location>
        <begin position="483"/>
        <end position="506"/>
    </location>
</feature>
<accession>A0ABU7MTE6</accession>
<gene>
    <name evidence="7" type="ORF">V1Y59_11020</name>
</gene>
<comment type="subcellular location">
    <subcellularLocation>
        <location evidence="1">Membrane</location>
        <topology evidence="1">Multi-pass membrane protein</topology>
    </subcellularLocation>
</comment>
<dbReference type="RefSeq" id="WP_330505006.1">
    <property type="nucleotide sequence ID" value="NZ_JAZDUE010000008.1"/>
</dbReference>
<feature type="transmembrane region" description="Helical" evidence="6">
    <location>
        <begin position="43"/>
        <end position="64"/>
    </location>
</feature>
<dbReference type="EMBL" id="JAZDUE010000008">
    <property type="protein sequence ID" value="MEE4023609.1"/>
    <property type="molecule type" value="Genomic_DNA"/>
</dbReference>
<sequence>MTITEYSTSPPRAQSYRPRTLRRQPIPDHTAPRRRPKITAHGVRAGLGAAIAVVLAGYVLGAGWRGDLDIDAVVTLLVFVVAVWMWIFASIDDTYVALGAALALVVVGAVDTETFTETLGSELIWLMVGAFVIAAAITASGLSARLSARVLTWARTPRHLVHLVTLALLITTFAIPSTSGRAAIALPVFLALAAVLRDRARLVLCLALVFPAVILFSAIGSLLGAGAHLITSQILDTTIGSGIDYLTWAMLGMPLAILWSHLAAEVALWIFTNHAERATPLRITREAVGAITAAPIHGPFSTPQRRLLWTLGVVIVLWCTESVHGLSPAIVAMLGALVATAPAVGATTMPAAVKTIPWTLLLFMAATIALGVALSETGAAQWLADQAFGSIRDQGPAGAISFVVVVVVISLAAHLVMQSRSARSAVLVPIVVATAPLVGVDPAAAAFISTAAAGFCITFTSSAKPVAMFAASETVPGYDSRHLLSLAAVLAPISLGLLLAFAFWVWPALGLPLLAS</sequence>
<evidence type="ECO:0000256" key="5">
    <source>
        <dbReference type="SAM" id="MobiDB-lite"/>
    </source>
</evidence>
<evidence type="ECO:0000313" key="8">
    <source>
        <dbReference type="Proteomes" id="UP001335729"/>
    </source>
</evidence>
<dbReference type="PANTHER" id="PTHR43652:SF2">
    <property type="entry name" value="BASIC AMINO ACID ANTIPORTER YFCC-RELATED"/>
    <property type="match status" value="1"/>
</dbReference>
<keyword evidence="8" id="KW-1185">Reference proteome</keyword>
<feature type="transmembrane region" description="Helical" evidence="6">
    <location>
        <begin position="159"/>
        <end position="175"/>
    </location>
</feature>
<evidence type="ECO:0000256" key="2">
    <source>
        <dbReference type="ARBA" id="ARBA00022692"/>
    </source>
</evidence>
<feature type="transmembrane region" description="Helical" evidence="6">
    <location>
        <begin position="245"/>
        <end position="272"/>
    </location>
</feature>
<feature type="compositionally biased region" description="Polar residues" evidence="5">
    <location>
        <begin position="1"/>
        <end position="12"/>
    </location>
</feature>
<evidence type="ECO:0000256" key="1">
    <source>
        <dbReference type="ARBA" id="ARBA00004141"/>
    </source>
</evidence>
<dbReference type="InterPro" id="IPR051679">
    <property type="entry name" value="DASS-Related_Transporters"/>
</dbReference>
<feature type="transmembrane region" description="Helical" evidence="6">
    <location>
        <begin position="446"/>
        <end position="471"/>
    </location>
</feature>
<feature type="transmembrane region" description="Helical" evidence="6">
    <location>
        <begin position="307"/>
        <end position="324"/>
    </location>
</feature>
<feature type="transmembrane region" description="Helical" evidence="6">
    <location>
        <begin position="396"/>
        <end position="417"/>
    </location>
</feature>
<keyword evidence="2 6" id="KW-0812">Transmembrane</keyword>
<feature type="region of interest" description="Disordered" evidence="5">
    <location>
        <begin position="1"/>
        <end position="34"/>
    </location>
</feature>
<comment type="caution">
    <text evidence="7">The sequence shown here is derived from an EMBL/GenBank/DDBJ whole genome shotgun (WGS) entry which is preliminary data.</text>
</comment>
<feature type="transmembrane region" description="Helical" evidence="6">
    <location>
        <begin position="124"/>
        <end position="147"/>
    </location>
</feature>
<evidence type="ECO:0000256" key="6">
    <source>
        <dbReference type="SAM" id="Phobius"/>
    </source>
</evidence>
<organism evidence="7 8">
    <name type="scientific">Gordonia prachuapensis</name>
    <dbReference type="NCBI Taxonomy" id="3115651"/>
    <lineage>
        <taxon>Bacteria</taxon>
        <taxon>Bacillati</taxon>
        <taxon>Actinomycetota</taxon>
        <taxon>Actinomycetes</taxon>
        <taxon>Mycobacteriales</taxon>
        <taxon>Gordoniaceae</taxon>
        <taxon>Gordonia</taxon>
    </lineage>
</organism>